<keyword evidence="1" id="KW-0732">Signal</keyword>
<feature type="signal peptide" evidence="1">
    <location>
        <begin position="1"/>
        <end position="20"/>
    </location>
</feature>
<reference evidence="3" key="1">
    <citation type="submission" date="2021-01" db="EMBL/GenBank/DDBJ databases">
        <authorList>
            <person name="Corre E."/>
            <person name="Pelletier E."/>
            <person name="Niang G."/>
            <person name="Scheremetjew M."/>
            <person name="Finn R."/>
            <person name="Kale V."/>
            <person name="Holt S."/>
            <person name="Cochrane G."/>
            <person name="Meng A."/>
            <person name="Brown T."/>
            <person name="Cohen L."/>
        </authorList>
    </citation>
    <scope>NUCLEOTIDE SEQUENCE</scope>
    <source>
        <strain evidence="3">CCMP1381</strain>
    </source>
</reference>
<feature type="chain" id="PRO_5031128544" description="Tyrosine-protein kinase ephrin type A/B receptor-like domain-containing protein" evidence="1">
    <location>
        <begin position="21"/>
        <end position="205"/>
    </location>
</feature>
<dbReference type="EMBL" id="HBGS01058802">
    <property type="protein sequence ID" value="CAD9484982.1"/>
    <property type="molecule type" value="Transcribed_RNA"/>
</dbReference>
<dbReference type="InterPro" id="IPR009030">
    <property type="entry name" value="Growth_fac_rcpt_cys_sf"/>
</dbReference>
<sequence length="205" mass="22488">MMKAQLSILVVALLSSLCLCDDYPDTAPCPRGKYRKKSFGMRQGECTWCPRGKYGSTEGLTSDACSGKCPLGKYNDRLGATTEEDCHFCPPGRYGAKTGLETQDCSGWCDAGTYSSAFGLTTLNDCVDCPVGYRGWQCSPIRTSNIWLMHPRRGYWDTAQSGTDGKITEDSHAYIDGGSIPQGASQVTFDYVYTPLENAQFIEEE</sequence>
<evidence type="ECO:0000256" key="1">
    <source>
        <dbReference type="SAM" id="SignalP"/>
    </source>
</evidence>
<evidence type="ECO:0000259" key="2">
    <source>
        <dbReference type="Pfam" id="PF07699"/>
    </source>
</evidence>
<protein>
    <recommendedName>
        <fullName evidence="2">Tyrosine-protein kinase ephrin type A/B receptor-like domain-containing protein</fullName>
    </recommendedName>
</protein>
<dbReference type="Gene3D" id="2.10.50.10">
    <property type="entry name" value="Tumor Necrosis Factor Receptor, subunit A, domain 2"/>
    <property type="match status" value="1"/>
</dbReference>
<dbReference type="PANTHER" id="PTHR46104:SF1">
    <property type="entry name" value="GENE 9195-RELATED"/>
    <property type="match status" value="1"/>
</dbReference>
<dbReference type="InterPro" id="IPR011641">
    <property type="entry name" value="Tyr-kin_ephrin_A/B_rcpt-like"/>
</dbReference>
<name>A0A7S2HAE5_9STRA</name>
<dbReference type="SMART" id="SM01411">
    <property type="entry name" value="Ephrin_rec_like"/>
    <property type="match status" value="2"/>
</dbReference>
<feature type="domain" description="Tyrosine-protein kinase ephrin type A/B receptor-like" evidence="2">
    <location>
        <begin position="42"/>
        <end position="86"/>
    </location>
</feature>
<dbReference type="Pfam" id="PF07699">
    <property type="entry name" value="Ephrin_rec_like"/>
    <property type="match status" value="1"/>
</dbReference>
<dbReference type="SUPFAM" id="SSF57184">
    <property type="entry name" value="Growth factor receptor domain"/>
    <property type="match status" value="1"/>
</dbReference>
<organism evidence="3">
    <name type="scientific">Octactis speculum</name>
    <dbReference type="NCBI Taxonomy" id="3111310"/>
    <lineage>
        <taxon>Eukaryota</taxon>
        <taxon>Sar</taxon>
        <taxon>Stramenopiles</taxon>
        <taxon>Ochrophyta</taxon>
        <taxon>Dictyochophyceae</taxon>
        <taxon>Dictyochales</taxon>
        <taxon>Dictyochaceae</taxon>
        <taxon>Octactis</taxon>
    </lineage>
</organism>
<dbReference type="PANTHER" id="PTHR46104">
    <property type="entry name" value="GENE 9195-RELATED-RELATED"/>
    <property type="match status" value="1"/>
</dbReference>
<accession>A0A7S2HAE5</accession>
<evidence type="ECO:0000313" key="3">
    <source>
        <dbReference type="EMBL" id="CAD9484982.1"/>
    </source>
</evidence>
<dbReference type="AlphaFoldDB" id="A0A7S2HAE5"/>
<gene>
    <name evidence="3" type="ORF">DSPE1174_LOCUS30672</name>
</gene>
<proteinExistence type="predicted"/>